<dbReference type="InterPro" id="IPR000673">
    <property type="entry name" value="Sig_transdc_resp-reg_Me-estase"/>
</dbReference>
<organism evidence="5">
    <name type="scientific">marine sediment metagenome</name>
    <dbReference type="NCBI Taxonomy" id="412755"/>
    <lineage>
        <taxon>unclassified sequences</taxon>
        <taxon>metagenomes</taxon>
        <taxon>ecological metagenomes</taxon>
    </lineage>
</organism>
<reference evidence="5" key="1">
    <citation type="journal article" date="2015" name="Nature">
        <title>Complex archaea that bridge the gap between prokaryotes and eukaryotes.</title>
        <authorList>
            <person name="Spang A."/>
            <person name="Saw J.H."/>
            <person name="Jorgensen S.L."/>
            <person name="Zaremba-Niedzwiedzka K."/>
            <person name="Martijn J."/>
            <person name="Lind A.E."/>
            <person name="van Eijk R."/>
            <person name="Schleper C."/>
            <person name="Guy L."/>
            <person name="Ettema T.J."/>
        </authorList>
    </citation>
    <scope>NUCLEOTIDE SEQUENCE</scope>
</reference>
<sequence>MSKDIIVIGSSTGRPKVLNEMFSELPALNASIIIVQHVPPKFDKAIAERLNELSSMAVKVAEHGEAIKNGTAYMAPSRKHLKLTHNSRIMISEDEKVNGCCPSVDVAMMSLVSQSSGKLVGIILTGLGMDGASGIGHIKDLGGTTMAQDELSCVIFGMPKCAIATGKVDHVLPPHEIIEKLTALFGRIE</sequence>
<keyword evidence="1" id="KW-0378">Hydrolase</keyword>
<accession>A0A0F9F8J5</accession>
<gene>
    <name evidence="5" type="ORF">LCGC14_2061400</name>
</gene>
<evidence type="ECO:0000256" key="1">
    <source>
        <dbReference type="ARBA" id="ARBA00022801"/>
    </source>
</evidence>
<dbReference type="PANTHER" id="PTHR42872:SF6">
    <property type="entry name" value="PROTEIN-GLUTAMATE METHYLESTERASE_PROTEIN-GLUTAMINE GLUTAMINASE"/>
    <property type="match status" value="1"/>
</dbReference>
<dbReference type="EC" id="3.1.1.61" evidence="2"/>
<proteinExistence type="predicted"/>
<dbReference type="SUPFAM" id="SSF52738">
    <property type="entry name" value="Methylesterase CheB, C-terminal domain"/>
    <property type="match status" value="1"/>
</dbReference>
<dbReference type="AlphaFoldDB" id="A0A0F9F8J5"/>
<evidence type="ECO:0000256" key="3">
    <source>
        <dbReference type="ARBA" id="ARBA00048267"/>
    </source>
</evidence>
<comment type="catalytic activity">
    <reaction evidence="3">
        <text>[protein]-L-glutamate 5-O-methyl ester + H2O = L-glutamyl-[protein] + methanol + H(+)</text>
        <dbReference type="Rhea" id="RHEA:23236"/>
        <dbReference type="Rhea" id="RHEA-COMP:10208"/>
        <dbReference type="Rhea" id="RHEA-COMP:10311"/>
        <dbReference type="ChEBI" id="CHEBI:15377"/>
        <dbReference type="ChEBI" id="CHEBI:15378"/>
        <dbReference type="ChEBI" id="CHEBI:17790"/>
        <dbReference type="ChEBI" id="CHEBI:29973"/>
        <dbReference type="ChEBI" id="CHEBI:82795"/>
        <dbReference type="EC" id="3.1.1.61"/>
    </reaction>
</comment>
<protein>
    <recommendedName>
        <fullName evidence="2">protein-glutamate methylesterase</fullName>
        <ecNumber evidence="2">3.1.1.61</ecNumber>
    </recommendedName>
</protein>
<feature type="domain" description="CheB-type methylesterase" evidence="4">
    <location>
        <begin position="1"/>
        <end position="183"/>
    </location>
</feature>
<dbReference type="EMBL" id="LAZR01024543">
    <property type="protein sequence ID" value="KKL74786.1"/>
    <property type="molecule type" value="Genomic_DNA"/>
</dbReference>
<dbReference type="Gene3D" id="3.40.50.180">
    <property type="entry name" value="Methylesterase CheB, C-terminal domain"/>
    <property type="match status" value="1"/>
</dbReference>
<evidence type="ECO:0000259" key="4">
    <source>
        <dbReference type="PROSITE" id="PS50122"/>
    </source>
</evidence>
<dbReference type="GO" id="GO:0005737">
    <property type="term" value="C:cytoplasm"/>
    <property type="evidence" value="ECO:0007669"/>
    <property type="project" value="InterPro"/>
</dbReference>
<evidence type="ECO:0000313" key="5">
    <source>
        <dbReference type="EMBL" id="KKL74786.1"/>
    </source>
</evidence>
<dbReference type="GO" id="GO:0008984">
    <property type="term" value="F:protein-glutamate methylesterase activity"/>
    <property type="evidence" value="ECO:0007669"/>
    <property type="project" value="UniProtKB-EC"/>
</dbReference>
<evidence type="ECO:0000256" key="2">
    <source>
        <dbReference type="ARBA" id="ARBA00039140"/>
    </source>
</evidence>
<dbReference type="Pfam" id="PF01339">
    <property type="entry name" value="CheB_methylest"/>
    <property type="match status" value="1"/>
</dbReference>
<dbReference type="CDD" id="cd16432">
    <property type="entry name" value="CheB_Rec"/>
    <property type="match status" value="1"/>
</dbReference>
<name>A0A0F9F8J5_9ZZZZ</name>
<dbReference type="GO" id="GO:0000156">
    <property type="term" value="F:phosphorelay response regulator activity"/>
    <property type="evidence" value="ECO:0007669"/>
    <property type="project" value="InterPro"/>
</dbReference>
<dbReference type="GO" id="GO:0006935">
    <property type="term" value="P:chemotaxis"/>
    <property type="evidence" value="ECO:0007669"/>
    <property type="project" value="InterPro"/>
</dbReference>
<dbReference type="PROSITE" id="PS50122">
    <property type="entry name" value="CHEB"/>
    <property type="match status" value="1"/>
</dbReference>
<dbReference type="InterPro" id="IPR035909">
    <property type="entry name" value="CheB_C"/>
</dbReference>
<comment type="caution">
    <text evidence="5">The sequence shown here is derived from an EMBL/GenBank/DDBJ whole genome shotgun (WGS) entry which is preliminary data.</text>
</comment>
<dbReference type="PANTHER" id="PTHR42872">
    <property type="entry name" value="PROTEIN-GLUTAMATE METHYLESTERASE/PROTEIN-GLUTAMINE GLUTAMINASE"/>
    <property type="match status" value="1"/>
</dbReference>